<evidence type="ECO:0000259" key="1">
    <source>
        <dbReference type="Pfam" id="PF17475"/>
    </source>
</evidence>
<dbReference type="PRINTS" id="PR01391">
    <property type="entry name" value="BINARYTOXINB"/>
</dbReference>
<dbReference type="Gene3D" id="2.60.120.240">
    <property type="entry name" value="Protective antigen, heptamerisation domain"/>
    <property type="match status" value="1"/>
</dbReference>
<dbReference type="InterPro" id="IPR027439">
    <property type="entry name" value="PA_heptamer_dom"/>
</dbReference>
<comment type="caution">
    <text evidence="3">The sequence shown here is derived from an EMBL/GenBank/DDBJ whole genome shotgun (WGS) entry which is preliminary data.</text>
</comment>
<feature type="domain" description="Protective antigen heptamerisation" evidence="1">
    <location>
        <begin position="38"/>
        <end position="155"/>
    </location>
</feature>
<dbReference type="Gene3D" id="2.60.120.260">
    <property type="entry name" value="Galactose-binding domain-like"/>
    <property type="match status" value="1"/>
</dbReference>
<dbReference type="GO" id="GO:0005576">
    <property type="term" value="C:extracellular region"/>
    <property type="evidence" value="ECO:0007669"/>
    <property type="project" value="InterPro"/>
</dbReference>
<sequence>MENASIESAIGKGIFSLGISKNYQYSNIVGVEWGHSTEDTSHVNSAESSYLNANVRYNNVGTGAIYNANPITNFNLADNSIGAINVIEKSSALNISPGESYPKKGKTGIPVNSMGDFDFRPIILNKEQTENFLENTPIMLETNQVEGQYMVRNKEGKLVLGGEWQDVTPRIQEKTAAIIVDDGETVSEKRIAAKDYNNLDDKTPSLTLKDALKLGFPDDIIEKEKLLYYKNKPIYESSIMAYVDKKTAEEIEKQVKDKTENFKYTNYLYDIRLTPEMKFTIKLSSLYDGAEPYETMGIWHYANNVVGGNTGKREYRSNHPAAYVLLSSKSKNKLLKNTNYYISMYMRADSDIEPTIEIKGEKDTITSQKIKLNTEDYTRVDIPIKNTEKNPINQIIVKGNGKTYVYWDDVSISKVSAMKP</sequence>
<organism evidence="3 4">
    <name type="scientific">Bacillus cereus</name>
    <dbReference type="NCBI Taxonomy" id="1396"/>
    <lineage>
        <taxon>Bacteria</taxon>
        <taxon>Bacillati</taxon>
        <taxon>Bacillota</taxon>
        <taxon>Bacilli</taxon>
        <taxon>Bacillales</taxon>
        <taxon>Bacillaceae</taxon>
        <taxon>Bacillus</taxon>
        <taxon>Bacillus cereus group</taxon>
    </lineage>
</organism>
<dbReference type="AlphaFoldDB" id="A0A9X9A8U9"/>
<feature type="domain" description="Clostridial binary toxin B/anthrax toxin PA" evidence="2">
    <location>
        <begin position="168"/>
        <end position="262"/>
    </location>
</feature>
<dbReference type="InterPro" id="IPR003896">
    <property type="entry name" value="Bacterial_exotoxin_B"/>
</dbReference>
<dbReference type="Pfam" id="PF17476">
    <property type="entry name" value="Binary_toxB_3"/>
    <property type="match status" value="1"/>
</dbReference>
<protein>
    <submittedName>
        <fullName evidence="3">Uncharacterized protein</fullName>
    </submittedName>
</protein>
<dbReference type="InterPro" id="IPR037149">
    <property type="entry name" value="PA_heptamer_dom_sf"/>
</dbReference>
<evidence type="ECO:0000313" key="3">
    <source>
        <dbReference type="EMBL" id="TKJ03289.1"/>
    </source>
</evidence>
<gene>
    <name evidence="3" type="ORF">FC695_14460</name>
</gene>
<name>A0A9X9A8U9_BACCE</name>
<dbReference type="GO" id="GO:0051260">
    <property type="term" value="P:protein homooligomerization"/>
    <property type="evidence" value="ECO:0007669"/>
    <property type="project" value="InterPro"/>
</dbReference>
<dbReference type="SUPFAM" id="SSF56988">
    <property type="entry name" value="Anthrax protective antigen"/>
    <property type="match status" value="1"/>
</dbReference>
<dbReference type="InterPro" id="IPR035331">
    <property type="entry name" value="Binary_toxB_3"/>
</dbReference>
<evidence type="ECO:0000259" key="2">
    <source>
        <dbReference type="Pfam" id="PF17476"/>
    </source>
</evidence>
<evidence type="ECO:0000313" key="4">
    <source>
        <dbReference type="Proteomes" id="UP000308444"/>
    </source>
</evidence>
<proteinExistence type="predicted"/>
<dbReference type="Gene3D" id="3.10.20.110">
    <property type="match status" value="1"/>
</dbReference>
<dbReference type="Pfam" id="PF17475">
    <property type="entry name" value="Binary_toxB_2"/>
    <property type="match status" value="1"/>
</dbReference>
<reference evidence="3 4" key="1">
    <citation type="journal article" date="2019" name="Environ. Microbiol.">
        <title>An active ?-lactamase is a part of an orchestrated cell wall stress resistance network of Bacillus subtilis and related rhizosphere species.</title>
        <authorList>
            <person name="Bucher T."/>
            <person name="Keren-Paz A."/>
            <person name="Hausser J."/>
            <person name="Olender T."/>
            <person name="Cytryn E."/>
            <person name="Kolodkin-Gal I."/>
        </authorList>
    </citation>
    <scope>NUCLEOTIDE SEQUENCE [LARGE SCALE GENOMIC DNA]</scope>
    <source>
        <strain evidence="3 4">I32</strain>
    </source>
</reference>
<dbReference type="EMBL" id="SZOH01000885">
    <property type="protein sequence ID" value="TKJ03289.1"/>
    <property type="molecule type" value="Genomic_DNA"/>
</dbReference>
<accession>A0A9X9A8U9</accession>
<dbReference type="Proteomes" id="UP000308444">
    <property type="component" value="Unassembled WGS sequence"/>
</dbReference>